<comment type="caution">
    <text evidence="1">The sequence shown here is derived from an EMBL/GenBank/DDBJ whole genome shotgun (WGS) entry which is preliminary data.</text>
</comment>
<sequence>MAQGDQETSEDLQDLLDFFTELISGRQDTGDTEGTQERVSDVDIQVLFANLTIPEDFIGKLNTDILLSSLFRPILAHFGIPGYEQYIMPPRFKNSFPDPVSPFASQCQLCDGDYDKTKSFADISCQAWEIFAGFSEGSECSILRGVAVKSCGCNMWQPDEPVVYPPTCELCQGEKSHEDMQTFLTTYVNANRMLPTLSQRLYCTDILRLLAVDGEDVTCASLSEFGAQFCGCSYVIPPTTLKEQDKDQQEEDICTLCPKGTLPKTPEKVVLLSFDGNRDNDTTCASLHNEFTTLEDLDSCRAGHFQMSTAVGHDVQTFCGCPKHPAPWAGQEGELEPGPCSPCQPGYMVRTDNAEALYQSTMIQRSGAKELPHVNCQDWAKTLATLEDGDDLCIALQASVMPGCCVPEEPQEQEEFPPTTIQEVQSESGGHTLFWRLHAGAAIALVWAAQSYW</sequence>
<evidence type="ECO:0000313" key="1">
    <source>
        <dbReference type="EMBL" id="CAB9510276.1"/>
    </source>
</evidence>
<accession>A0A9N8DWX4</accession>
<proteinExistence type="predicted"/>
<reference evidence="1" key="1">
    <citation type="submission" date="2020-06" db="EMBL/GenBank/DDBJ databases">
        <authorList>
            <consortium name="Plant Systems Biology data submission"/>
        </authorList>
    </citation>
    <scope>NUCLEOTIDE SEQUENCE</scope>
    <source>
        <strain evidence="1">D6</strain>
    </source>
</reference>
<name>A0A9N8DWX4_9STRA</name>
<dbReference type="EMBL" id="CAICTM010000428">
    <property type="protein sequence ID" value="CAB9510276.1"/>
    <property type="molecule type" value="Genomic_DNA"/>
</dbReference>
<gene>
    <name evidence="1" type="ORF">SEMRO_429_G141030.1</name>
</gene>
<protein>
    <submittedName>
        <fullName evidence="1">Uncharacterized protein</fullName>
    </submittedName>
</protein>
<keyword evidence="2" id="KW-1185">Reference proteome</keyword>
<dbReference type="Proteomes" id="UP001153069">
    <property type="component" value="Unassembled WGS sequence"/>
</dbReference>
<evidence type="ECO:0000313" key="2">
    <source>
        <dbReference type="Proteomes" id="UP001153069"/>
    </source>
</evidence>
<dbReference type="AlphaFoldDB" id="A0A9N8DWX4"/>
<organism evidence="1 2">
    <name type="scientific">Seminavis robusta</name>
    <dbReference type="NCBI Taxonomy" id="568900"/>
    <lineage>
        <taxon>Eukaryota</taxon>
        <taxon>Sar</taxon>
        <taxon>Stramenopiles</taxon>
        <taxon>Ochrophyta</taxon>
        <taxon>Bacillariophyta</taxon>
        <taxon>Bacillariophyceae</taxon>
        <taxon>Bacillariophycidae</taxon>
        <taxon>Naviculales</taxon>
        <taxon>Naviculaceae</taxon>
        <taxon>Seminavis</taxon>
    </lineage>
</organism>